<dbReference type="PROSITE" id="PS50822">
    <property type="entry name" value="PIWI"/>
    <property type="match status" value="1"/>
</dbReference>
<reference evidence="4" key="2">
    <citation type="journal article" date="2020" name="Nat. Commun.">
        <title>Large-scale genome sequencing of mycorrhizal fungi provides insights into the early evolution of symbiotic traits.</title>
        <authorList>
            <person name="Miyauchi S."/>
            <person name="Kiss E."/>
            <person name="Kuo A."/>
            <person name="Drula E."/>
            <person name="Kohler A."/>
            <person name="Sanchez-Garcia M."/>
            <person name="Morin E."/>
            <person name="Andreopoulos B."/>
            <person name="Barry K.W."/>
            <person name="Bonito G."/>
            <person name="Buee M."/>
            <person name="Carver A."/>
            <person name="Chen C."/>
            <person name="Cichocki N."/>
            <person name="Clum A."/>
            <person name="Culley D."/>
            <person name="Crous P.W."/>
            <person name="Fauchery L."/>
            <person name="Girlanda M."/>
            <person name="Hayes R.D."/>
            <person name="Keri Z."/>
            <person name="LaButti K."/>
            <person name="Lipzen A."/>
            <person name="Lombard V."/>
            <person name="Magnuson J."/>
            <person name="Maillard F."/>
            <person name="Murat C."/>
            <person name="Nolan M."/>
            <person name="Ohm R.A."/>
            <person name="Pangilinan J."/>
            <person name="Pereira M.F."/>
            <person name="Perotto S."/>
            <person name="Peter M."/>
            <person name="Pfister S."/>
            <person name="Riley R."/>
            <person name="Sitrit Y."/>
            <person name="Stielow J.B."/>
            <person name="Szollosi G."/>
            <person name="Zifcakova L."/>
            <person name="Stursova M."/>
            <person name="Spatafora J.W."/>
            <person name="Tedersoo L."/>
            <person name="Vaario L.M."/>
            <person name="Yamada A."/>
            <person name="Yan M."/>
            <person name="Wang P."/>
            <person name="Xu J."/>
            <person name="Bruns T."/>
            <person name="Baldrian P."/>
            <person name="Vilgalys R."/>
            <person name="Dunand C."/>
            <person name="Henrissat B."/>
            <person name="Grigoriev I.V."/>
            <person name="Hibbett D."/>
            <person name="Nagy L.G."/>
            <person name="Martin F.M."/>
        </authorList>
    </citation>
    <scope>NUCLEOTIDE SEQUENCE</scope>
    <source>
        <strain evidence="4">BED1</strain>
    </source>
</reference>
<dbReference type="InterPro" id="IPR036397">
    <property type="entry name" value="RNaseH_sf"/>
</dbReference>
<dbReference type="Pfam" id="PF08699">
    <property type="entry name" value="ArgoL1"/>
    <property type="match status" value="1"/>
</dbReference>
<dbReference type="InterPro" id="IPR003165">
    <property type="entry name" value="Piwi"/>
</dbReference>
<dbReference type="Gene3D" id="3.40.50.2300">
    <property type="match status" value="1"/>
</dbReference>
<dbReference type="InterPro" id="IPR012337">
    <property type="entry name" value="RNaseH-like_sf"/>
</dbReference>
<dbReference type="CDD" id="cd04657">
    <property type="entry name" value="Piwi_ago-like"/>
    <property type="match status" value="1"/>
</dbReference>
<dbReference type="Pfam" id="PF16486">
    <property type="entry name" value="ArgoN"/>
    <property type="match status" value="1"/>
</dbReference>
<evidence type="ECO:0000259" key="3">
    <source>
        <dbReference type="PROSITE" id="PS50822"/>
    </source>
</evidence>
<dbReference type="Gene3D" id="2.170.260.10">
    <property type="entry name" value="paz domain"/>
    <property type="match status" value="1"/>
</dbReference>
<dbReference type="InterPro" id="IPR014811">
    <property type="entry name" value="ArgoL1"/>
</dbReference>
<evidence type="ECO:0000313" key="4">
    <source>
        <dbReference type="EMBL" id="KAF8431000.1"/>
    </source>
</evidence>
<dbReference type="AlphaFoldDB" id="A0AAD4BHX1"/>
<evidence type="ECO:0000259" key="2">
    <source>
        <dbReference type="PROSITE" id="PS50821"/>
    </source>
</evidence>
<dbReference type="InterPro" id="IPR032474">
    <property type="entry name" value="Argonaute_N"/>
</dbReference>
<feature type="region of interest" description="Disordered" evidence="1">
    <location>
        <begin position="21"/>
        <end position="73"/>
    </location>
</feature>
<dbReference type="EMBL" id="WHUW01000054">
    <property type="protein sequence ID" value="KAF8431000.1"/>
    <property type="molecule type" value="Genomic_DNA"/>
</dbReference>
<dbReference type="PANTHER" id="PTHR22891">
    <property type="entry name" value="EUKARYOTIC TRANSLATION INITIATION FACTOR 2C"/>
    <property type="match status" value="1"/>
</dbReference>
<comment type="caution">
    <text evidence="4">The sequence shown here is derived from an EMBL/GenBank/DDBJ whole genome shotgun (WGS) entry which is preliminary data.</text>
</comment>
<dbReference type="Pfam" id="PF02170">
    <property type="entry name" value="PAZ"/>
    <property type="match status" value="1"/>
</dbReference>
<dbReference type="PROSITE" id="PS50821">
    <property type="entry name" value="PAZ"/>
    <property type="match status" value="1"/>
</dbReference>
<evidence type="ECO:0000256" key="1">
    <source>
        <dbReference type="SAM" id="MobiDB-lite"/>
    </source>
</evidence>
<dbReference type="SMART" id="SM01163">
    <property type="entry name" value="DUF1785"/>
    <property type="match status" value="1"/>
</dbReference>
<dbReference type="SUPFAM" id="SSF53098">
    <property type="entry name" value="Ribonuclease H-like"/>
    <property type="match status" value="1"/>
</dbReference>
<dbReference type="Proteomes" id="UP001194468">
    <property type="component" value="Unassembled WGS sequence"/>
</dbReference>
<accession>A0AAD4BHX1</accession>
<name>A0AAD4BHX1_BOLED</name>
<dbReference type="SUPFAM" id="SSF101690">
    <property type="entry name" value="PAZ domain"/>
    <property type="match status" value="1"/>
</dbReference>
<dbReference type="CDD" id="cd02846">
    <property type="entry name" value="PAZ_argonaute_like"/>
    <property type="match status" value="1"/>
</dbReference>
<proteinExistence type="predicted"/>
<dbReference type="Pfam" id="PF16488">
    <property type="entry name" value="ArgoL2"/>
    <property type="match status" value="1"/>
</dbReference>
<keyword evidence="5" id="KW-1185">Reference proteome</keyword>
<dbReference type="InterPro" id="IPR032472">
    <property type="entry name" value="ArgoL2"/>
</dbReference>
<sequence length="987" mass="108988">MQYSSLTYTSTTSMTIRFRGRDVHRGRGRANASVGGARGGGGLHGLPDTNRGRGGTLTSFRGGDRGSSRGLATRGSLLRGRGRAGIFMHGQPADIDPRIANNSDKALVAAFNPAGLASDPDSHLRPDFGTEGREIKLRTNFFPMQLAPDPQGQNLKLYAYHVHITPAIGTLRRVKRRIYDLAERTITWAQAGMTGKVVHDNDARLFSSFLLPQPLTIRVPYYDEGERGPARQGDRVYTLMIVFVQEIDTGQLASYLAGQMQYRNYNASPVIAALTLILTHLPTKTGVVVNRNRYFSPQIAQPFRLGGGIEAWNGIYASVKATYKQLMLNAEVYIAPFYTPGNMVFAMTAFRDVSLATTMGRFFQGVRAETTHLGYRKVVICRGVASHTARDSFNAPEYGLITVEEYFRRKYNIQLQHPDLQLINVGGQTENYQPAELFDIVPGQPSRKRLADQQVIVMSSVGCQPPNVQGETTVTQIRHQFGLDVIWPELESFGITISPDMAVIPGRILSKPGITYASSVAPSVNDQAAWNLVGVKFAVGAQLDNWAVLVIKDNVRVEFAGASDRDLHEVVSAFRHMCNASGMHVTADPTYATAQLPRRDSEAFDPIRQEAIKTIKDTLLSIKPKPTLIFVMLANEDKAIYEGVKHLCDVRLDVATVCAQSGKIRRRNPHYLANVVLKVNTKLGGINHRLDADGGKWLHGELTMVVGIDTSHPSPDSAVGCPSIAAVVASIDNDFTQYPAILEIQNSRIEMITNLRDMMVDRLKLFQKKNNGKLPERILIYRSGISQSHFNHLREVERPLIIEAFKAVSSGAPYRPRFTIVVCSKSRHVRFYPTEQDDATRNGNPLPGTVVDRGITAIYDFDFFLQSHGSGTQGIPRPTHYYVIHDEIRYSADKIQGITNALSYMYAGATQAISVASPVYYANAACQRGRCYLRKLLYGNVGEGGTTTSGTQTGSENATEMDVMQEARRLWGWGVAGAGLKETMFYL</sequence>
<organism evidence="4 5">
    <name type="scientific">Boletus edulis BED1</name>
    <dbReference type="NCBI Taxonomy" id="1328754"/>
    <lineage>
        <taxon>Eukaryota</taxon>
        <taxon>Fungi</taxon>
        <taxon>Dikarya</taxon>
        <taxon>Basidiomycota</taxon>
        <taxon>Agaricomycotina</taxon>
        <taxon>Agaricomycetes</taxon>
        <taxon>Agaricomycetidae</taxon>
        <taxon>Boletales</taxon>
        <taxon>Boletineae</taxon>
        <taxon>Boletaceae</taxon>
        <taxon>Boletoideae</taxon>
        <taxon>Boletus</taxon>
    </lineage>
</organism>
<gene>
    <name evidence="4" type="ORF">L210DRAFT_3456534</name>
</gene>
<dbReference type="SMART" id="SM00950">
    <property type="entry name" value="Piwi"/>
    <property type="match status" value="1"/>
</dbReference>
<evidence type="ECO:0000313" key="5">
    <source>
        <dbReference type="Proteomes" id="UP001194468"/>
    </source>
</evidence>
<dbReference type="Pfam" id="PF02171">
    <property type="entry name" value="Piwi"/>
    <property type="match status" value="1"/>
</dbReference>
<dbReference type="InterPro" id="IPR036085">
    <property type="entry name" value="PAZ_dom_sf"/>
</dbReference>
<dbReference type="GO" id="GO:0003723">
    <property type="term" value="F:RNA binding"/>
    <property type="evidence" value="ECO:0007669"/>
    <property type="project" value="InterPro"/>
</dbReference>
<dbReference type="InterPro" id="IPR045246">
    <property type="entry name" value="Piwi_ago-like"/>
</dbReference>
<dbReference type="InterPro" id="IPR003100">
    <property type="entry name" value="PAZ_dom"/>
</dbReference>
<reference evidence="4" key="1">
    <citation type="submission" date="2019-10" db="EMBL/GenBank/DDBJ databases">
        <authorList>
            <consortium name="DOE Joint Genome Institute"/>
            <person name="Kuo A."/>
            <person name="Miyauchi S."/>
            <person name="Kiss E."/>
            <person name="Drula E."/>
            <person name="Kohler A."/>
            <person name="Sanchez-Garcia M."/>
            <person name="Andreopoulos B."/>
            <person name="Barry K.W."/>
            <person name="Bonito G."/>
            <person name="Buee M."/>
            <person name="Carver A."/>
            <person name="Chen C."/>
            <person name="Cichocki N."/>
            <person name="Clum A."/>
            <person name="Culley D."/>
            <person name="Crous P.W."/>
            <person name="Fauchery L."/>
            <person name="Girlanda M."/>
            <person name="Hayes R."/>
            <person name="Keri Z."/>
            <person name="LaButti K."/>
            <person name="Lipzen A."/>
            <person name="Lombard V."/>
            <person name="Magnuson J."/>
            <person name="Maillard F."/>
            <person name="Morin E."/>
            <person name="Murat C."/>
            <person name="Nolan M."/>
            <person name="Ohm R."/>
            <person name="Pangilinan J."/>
            <person name="Pereira M."/>
            <person name="Perotto S."/>
            <person name="Peter M."/>
            <person name="Riley R."/>
            <person name="Sitrit Y."/>
            <person name="Stielow B."/>
            <person name="Szollosi G."/>
            <person name="Zifcakova L."/>
            <person name="Stursova M."/>
            <person name="Spatafora J.W."/>
            <person name="Tedersoo L."/>
            <person name="Vaario L.-M."/>
            <person name="Yamada A."/>
            <person name="Yan M."/>
            <person name="Wang P."/>
            <person name="Xu J."/>
            <person name="Bruns T."/>
            <person name="Baldrian P."/>
            <person name="Vilgalys R."/>
            <person name="Henrissat B."/>
            <person name="Grigoriev I.V."/>
            <person name="Hibbett D."/>
            <person name="Nagy L.G."/>
            <person name="Martin F.M."/>
        </authorList>
    </citation>
    <scope>NUCLEOTIDE SEQUENCE</scope>
    <source>
        <strain evidence="4">BED1</strain>
    </source>
</reference>
<protein>
    <submittedName>
        <fullName evidence="4">Piwi-domain-containing protein</fullName>
    </submittedName>
</protein>
<feature type="domain" description="Piwi" evidence="3">
    <location>
        <begin position="628"/>
        <end position="923"/>
    </location>
</feature>
<feature type="domain" description="PAZ" evidence="2">
    <location>
        <begin position="351"/>
        <end position="442"/>
    </location>
</feature>
<dbReference type="Gene3D" id="3.30.420.10">
    <property type="entry name" value="Ribonuclease H-like superfamily/Ribonuclease H"/>
    <property type="match status" value="1"/>
</dbReference>